<dbReference type="NCBIfam" id="NF037994">
    <property type="entry name" value="DcuC_1"/>
    <property type="match status" value="1"/>
</dbReference>
<evidence type="ECO:0000256" key="7">
    <source>
        <dbReference type="ARBA" id="ARBA00023136"/>
    </source>
</evidence>
<dbReference type="RefSeq" id="WP_167165848.1">
    <property type="nucleotide sequence ID" value="NZ_BAAAOO010000015.1"/>
</dbReference>
<dbReference type="PANTHER" id="PTHR42002">
    <property type="entry name" value="ANAEROBIC C4-DICARBOXYLATE TRANSPORTER DCUC-RELATED"/>
    <property type="match status" value="1"/>
</dbReference>
<accession>A0ABX0SFD4</accession>
<feature type="transmembrane region" description="Helical" evidence="8">
    <location>
        <begin position="299"/>
        <end position="325"/>
    </location>
</feature>
<feature type="transmembrane region" description="Helical" evidence="8">
    <location>
        <begin position="139"/>
        <end position="164"/>
    </location>
</feature>
<reference evidence="9 10" key="1">
    <citation type="submission" date="2020-02" db="EMBL/GenBank/DDBJ databases">
        <title>Sequencing the genomes of 1000 actinobacteria strains.</title>
        <authorList>
            <person name="Klenk H.-P."/>
        </authorList>
    </citation>
    <scope>NUCLEOTIDE SEQUENCE [LARGE SCALE GENOMIC DNA]</scope>
    <source>
        <strain evidence="9 10">DSM 19609</strain>
    </source>
</reference>
<organism evidence="9 10">
    <name type="scientific">Brooklawnia cerclae</name>
    <dbReference type="NCBI Taxonomy" id="349934"/>
    <lineage>
        <taxon>Bacteria</taxon>
        <taxon>Bacillati</taxon>
        <taxon>Actinomycetota</taxon>
        <taxon>Actinomycetes</taxon>
        <taxon>Propionibacteriales</taxon>
        <taxon>Propionibacteriaceae</taxon>
        <taxon>Brooklawnia</taxon>
    </lineage>
</organism>
<dbReference type="InterPro" id="IPR004669">
    <property type="entry name" value="C4_dicarb_anaerob_car"/>
</dbReference>
<evidence type="ECO:0000256" key="2">
    <source>
        <dbReference type="ARBA" id="ARBA00005275"/>
    </source>
</evidence>
<feature type="transmembrane region" description="Helical" evidence="8">
    <location>
        <begin position="244"/>
        <end position="264"/>
    </location>
</feature>
<keyword evidence="4" id="KW-1003">Cell membrane</keyword>
<dbReference type="Pfam" id="PF03606">
    <property type="entry name" value="DcuC"/>
    <property type="match status" value="1"/>
</dbReference>
<feature type="transmembrane region" description="Helical" evidence="8">
    <location>
        <begin position="27"/>
        <end position="44"/>
    </location>
</feature>
<dbReference type="EMBL" id="JAAMOZ010000001">
    <property type="protein sequence ID" value="NIH56710.1"/>
    <property type="molecule type" value="Genomic_DNA"/>
</dbReference>
<feature type="transmembrane region" description="Helical" evidence="8">
    <location>
        <begin position="433"/>
        <end position="450"/>
    </location>
</feature>
<feature type="transmembrane region" description="Helical" evidence="8">
    <location>
        <begin position="74"/>
        <end position="94"/>
    </location>
</feature>
<keyword evidence="6 8" id="KW-1133">Transmembrane helix</keyword>
<feature type="transmembrane region" description="Helical" evidence="8">
    <location>
        <begin position="372"/>
        <end position="395"/>
    </location>
</feature>
<comment type="similarity">
    <text evidence="2">Belongs to the DcuC/DcuD transporter (TC 2.A.61) family.</text>
</comment>
<dbReference type="PANTHER" id="PTHR42002:SF2">
    <property type="entry name" value="ANAEROBIC C4-DICARBOXYLATE TRANSPORTER DCUC-RELATED"/>
    <property type="match status" value="1"/>
</dbReference>
<protein>
    <submittedName>
        <fullName evidence="9">DcuC family C4-dicarboxylate transporter</fullName>
    </submittedName>
</protein>
<evidence type="ECO:0000256" key="4">
    <source>
        <dbReference type="ARBA" id="ARBA00022475"/>
    </source>
</evidence>
<comment type="caution">
    <text evidence="9">The sequence shown here is derived from an EMBL/GenBank/DDBJ whole genome shotgun (WGS) entry which is preliminary data.</text>
</comment>
<evidence type="ECO:0000256" key="6">
    <source>
        <dbReference type="ARBA" id="ARBA00022989"/>
    </source>
</evidence>
<evidence type="ECO:0000256" key="3">
    <source>
        <dbReference type="ARBA" id="ARBA00022448"/>
    </source>
</evidence>
<keyword evidence="3" id="KW-0813">Transport</keyword>
<evidence type="ECO:0000313" key="9">
    <source>
        <dbReference type="EMBL" id="NIH56710.1"/>
    </source>
</evidence>
<feature type="transmembrane region" description="Helical" evidence="8">
    <location>
        <begin position="270"/>
        <end position="287"/>
    </location>
</feature>
<keyword evidence="5 8" id="KW-0812">Transmembrane</keyword>
<dbReference type="InterPro" id="IPR018385">
    <property type="entry name" value="C4_dicarb_anaerob_car-like"/>
</dbReference>
<feature type="transmembrane region" description="Helical" evidence="8">
    <location>
        <begin position="196"/>
        <end position="216"/>
    </location>
</feature>
<feature type="transmembrane region" description="Helical" evidence="8">
    <location>
        <begin position="114"/>
        <end position="132"/>
    </location>
</feature>
<dbReference type="Proteomes" id="UP000749311">
    <property type="component" value="Unassembled WGS sequence"/>
</dbReference>
<name>A0ABX0SFD4_9ACTN</name>
<evidence type="ECO:0000256" key="8">
    <source>
        <dbReference type="SAM" id="Phobius"/>
    </source>
</evidence>
<evidence type="ECO:0000256" key="1">
    <source>
        <dbReference type="ARBA" id="ARBA00004651"/>
    </source>
</evidence>
<keyword evidence="7 8" id="KW-0472">Membrane</keyword>
<comment type="subcellular location">
    <subcellularLocation>
        <location evidence="1">Cell membrane</location>
        <topology evidence="1">Multi-pass membrane protein</topology>
    </subcellularLocation>
</comment>
<sequence>MQIFLVILTLACVVAVAALILKRVNPIFTFFISGVLILLVATLIDGESVLGDDTLGNAFLDVFGEITASFSSTVSGVGAIIMTVTGYAVYMAHIKSSDKLAYVATRPLGKLKNPYLVLSGVFVVGCFLKLVITSQAGVAMLLLASTFPILTAIGIHPLTAASLLTLVCFDWGPVDGSTLFAAKTAEMDVVDLFVRYQFKVVLVAIVVLAILIPIYYSRVDRRAIERGDEQPVEKTTPTNPDVPGWYALLPALPIVIVVVSYFLPTIDIDVVTANFISLLAVFVIEMIRRKDWRQVPGDMAVVCKAMGTAFANVVMIIISASVFAAGINKLGGITIIADAASDLRGAAVITIVLMAVICFGAAMIMGSGAASWFAFGPLAPGIAAKLGVAQIGFLIPMELGAAIGRAASPVAGATIAIAGYAGQDVMSVVKRTLPLQVISFATVLVASLILN</sequence>
<proteinExistence type="inferred from homology"/>
<keyword evidence="10" id="KW-1185">Reference proteome</keyword>
<feature type="transmembrane region" description="Helical" evidence="8">
    <location>
        <begin position="401"/>
        <end position="421"/>
    </location>
</feature>
<evidence type="ECO:0000313" key="10">
    <source>
        <dbReference type="Proteomes" id="UP000749311"/>
    </source>
</evidence>
<gene>
    <name evidence="9" type="ORF">FB473_001355</name>
</gene>
<feature type="transmembrane region" description="Helical" evidence="8">
    <location>
        <begin position="345"/>
        <end position="365"/>
    </location>
</feature>
<dbReference type="NCBIfam" id="TIGR00771">
    <property type="entry name" value="DcuC"/>
    <property type="match status" value="1"/>
</dbReference>
<evidence type="ECO:0000256" key="5">
    <source>
        <dbReference type="ARBA" id="ARBA00022692"/>
    </source>
</evidence>